<organism evidence="11 12">
    <name type="scientific">Popillia japonica</name>
    <name type="common">Japanese beetle</name>
    <dbReference type="NCBI Taxonomy" id="7064"/>
    <lineage>
        <taxon>Eukaryota</taxon>
        <taxon>Metazoa</taxon>
        <taxon>Ecdysozoa</taxon>
        <taxon>Arthropoda</taxon>
        <taxon>Hexapoda</taxon>
        <taxon>Insecta</taxon>
        <taxon>Pterygota</taxon>
        <taxon>Neoptera</taxon>
        <taxon>Endopterygota</taxon>
        <taxon>Coleoptera</taxon>
        <taxon>Polyphaga</taxon>
        <taxon>Scarabaeiformia</taxon>
        <taxon>Scarabaeidae</taxon>
        <taxon>Rutelinae</taxon>
        <taxon>Popillia</taxon>
    </lineage>
</organism>
<dbReference type="AlphaFoldDB" id="A0AAW1LDB1"/>
<sequence>MLRRLATGKIDLMSTIKSRELKNKICSTYRENLFVLYNDLDFQQYSDSVLNVLLRRLTQDGCHVVCLKDGFSRFKAAYPEWCDSCTELLDTSSSMPTAAGPDPLPLMGLRSLRISNQPLHRPHRSCESLSSAANSSTDSSDTDDRCDSSLGLEDDREFPVEILPYLFLGNAANSEDSQALAKHSIQYILNVTPDLPNVFEDDGSIKYMQIPITDHWSQNLASHFPNAIEFIDEARSKKKGVLVHCLAGVSRSVTITVAYLMYKCSLNMNDAFNFVRSRKSNIAPNFHFMQQLLTFERELKLDVSYQSPAAFMELPGSGGGLRHPSENPADKPADQSKSRSCPNCGLAENCKCRQHTEFLSPLAHFGVSPDSGIEFDRWGSSTPGFSNVTFPDIQNTINFL</sequence>
<dbReference type="GO" id="GO:0008330">
    <property type="term" value="F:protein tyrosine/threonine phosphatase activity"/>
    <property type="evidence" value="ECO:0007669"/>
    <property type="project" value="TreeGrafter"/>
</dbReference>
<feature type="compositionally biased region" description="Low complexity" evidence="8">
    <location>
        <begin position="127"/>
        <end position="139"/>
    </location>
</feature>
<evidence type="ECO:0000256" key="5">
    <source>
        <dbReference type="ARBA" id="ARBA00022801"/>
    </source>
</evidence>
<gene>
    <name evidence="11" type="ORF">QE152_g12910</name>
</gene>
<dbReference type="GO" id="GO:0033550">
    <property type="term" value="F:MAP kinase tyrosine phosphatase activity"/>
    <property type="evidence" value="ECO:0007669"/>
    <property type="project" value="TreeGrafter"/>
</dbReference>
<dbReference type="PROSITE" id="PS50056">
    <property type="entry name" value="TYR_PHOSPHATASE_2"/>
    <property type="match status" value="1"/>
</dbReference>
<keyword evidence="5" id="KW-0378">Hydrolase</keyword>
<feature type="region of interest" description="Disordered" evidence="8">
    <location>
        <begin position="316"/>
        <end position="339"/>
    </location>
</feature>
<dbReference type="PANTHER" id="PTHR10159">
    <property type="entry name" value="DUAL SPECIFICITY PROTEIN PHOSPHATASE"/>
    <property type="match status" value="1"/>
</dbReference>
<dbReference type="Gene3D" id="3.90.190.10">
    <property type="entry name" value="Protein tyrosine phosphatase superfamily"/>
    <property type="match status" value="1"/>
</dbReference>
<dbReference type="InterPro" id="IPR003595">
    <property type="entry name" value="Tyr_Pase_cat"/>
</dbReference>
<dbReference type="FunFam" id="3.90.190.10:FF:000011">
    <property type="entry name" value="Dual specificity phosphatase 6"/>
    <property type="match status" value="1"/>
</dbReference>
<dbReference type="SMART" id="SM00404">
    <property type="entry name" value="PTPc_motif"/>
    <property type="match status" value="1"/>
</dbReference>
<dbReference type="Pfam" id="PF00782">
    <property type="entry name" value="DSPc"/>
    <property type="match status" value="1"/>
</dbReference>
<dbReference type="SMART" id="SM00195">
    <property type="entry name" value="DSPc"/>
    <property type="match status" value="1"/>
</dbReference>
<dbReference type="Proteomes" id="UP001458880">
    <property type="component" value="Unassembled WGS sequence"/>
</dbReference>
<reference evidence="11 12" key="1">
    <citation type="journal article" date="2024" name="BMC Genomics">
        <title>De novo assembly and annotation of Popillia japonica's genome with initial clues to its potential as an invasive pest.</title>
        <authorList>
            <person name="Cucini C."/>
            <person name="Boschi S."/>
            <person name="Funari R."/>
            <person name="Cardaioli E."/>
            <person name="Iannotti N."/>
            <person name="Marturano G."/>
            <person name="Paoli F."/>
            <person name="Bruttini M."/>
            <person name="Carapelli A."/>
            <person name="Frati F."/>
            <person name="Nardi F."/>
        </authorList>
    </citation>
    <scope>NUCLEOTIDE SEQUENCE [LARGE SCALE GENOMIC DNA]</scope>
    <source>
        <strain evidence="11">DMR45628</strain>
    </source>
</reference>
<evidence type="ECO:0000256" key="8">
    <source>
        <dbReference type="SAM" id="MobiDB-lite"/>
    </source>
</evidence>
<dbReference type="InterPro" id="IPR008343">
    <property type="entry name" value="MKP"/>
</dbReference>
<dbReference type="SUPFAM" id="SSF52821">
    <property type="entry name" value="Rhodanese/Cell cycle control phosphatase"/>
    <property type="match status" value="1"/>
</dbReference>
<keyword evidence="4" id="KW-0963">Cytoplasm</keyword>
<dbReference type="GO" id="GO:0005829">
    <property type="term" value="C:cytosol"/>
    <property type="evidence" value="ECO:0007669"/>
    <property type="project" value="TreeGrafter"/>
</dbReference>
<comment type="catalytic activity">
    <reaction evidence="7">
        <text>O-phospho-L-tyrosyl-[protein] + H2O = L-tyrosyl-[protein] + phosphate</text>
        <dbReference type="Rhea" id="RHEA:10684"/>
        <dbReference type="Rhea" id="RHEA-COMP:10136"/>
        <dbReference type="Rhea" id="RHEA-COMP:20101"/>
        <dbReference type="ChEBI" id="CHEBI:15377"/>
        <dbReference type="ChEBI" id="CHEBI:43474"/>
        <dbReference type="ChEBI" id="CHEBI:46858"/>
        <dbReference type="ChEBI" id="CHEBI:61978"/>
        <dbReference type="EC" id="3.1.3.48"/>
    </reaction>
</comment>
<dbReference type="SUPFAM" id="SSF52799">
    <property type="entry name" value="(Phosphotyrosine protein) phosphatases II"/>
    <property type="match status" value="1"/>
</dbReference>
<dbReference type="EC" id="3.1.3.48" evidence="3"/>
<dbReference type="EMBL" id="JASPKY010000120">
    <property type="protein sequence ID" value="KAK9732309.1"/>
    <property type="molecule type" value="Genomic_DNA"/>
</dbReference>
<feature type="domain" description="Tyrosine specific protein phosphatases" evidence="10">
    <location>
        <begin position="222"/>
        <end position="282"/>
    </location>
</feature>
<dbReference type="GO" id="GO:0017017">
    <property type="term" value="F:MAP kinase tyrosine/serine/threonine phosphatase activity"/>
    <property type="evidence" value="ECO:0007669"/>
    <property type="project" value="InterPro"/>
</dbReference>
<comment type="caution">
    <text evidence="11">The sequence shown here is derived from an EMBL/GenBank/DDBJ whole genome shotgun (WGS) entry which is preliminary data.</text>
</comment>
<evidence type="ECO:0000259" key="9">
    <source>
        <dbReference type="PROSITE" id="PS50054"/>
    </source>
</evidence>
<feature type="compositionally biased region" description="Basic and acidic residues" evidence="8">
    <location>
        <begin position="323"/>
        <end position="337"/>
    </location>
</feature>
<keyword evidence="6" id="KW-0904">Protein phosphatase</keyword>
<evidence type="ECO:0000259" key="10">
    <source>
        <dbReference type="PROSITE" id="PS50056"/>
    </source>
</evidence>
<dbReference type="InterPro" id="IPR020422">
    <property type="entry name" value="TYR_PHOSPHATASE_DUAL_dom"/>
</dbReference>
<evidence type="ECO:0000256" key="2">
    <source>
        <dbReference type="ARBA" id="ARBA00008601"/>
    </source>
</evidence>
<evidence type="ECO:0000256" key="4">
    <source>
        <dbReference type="ARBA" id="ARBA00022490"/>
    </source>
</evidence>
<evidence type="ECO:0000313" key="12">
    <source>
        <dbReference type="Proteomes" id="UP001458880"/>
    </source>
</evidence>
<name>A0AAW1LDB1_POPJA</name>
<evidence type="ECO:0000256" key="1">
    <source>
        <dbReference type="ARBA" id="ARBA00004496"/>
    </source>
</evidence>
<comment type="subcellular location">
    <subcellularLocation>
        <location evidence="1">Cytoplasm</location>
    </subcellularLocation>
</comment>
<dbReference type="PANTHER" id="PTHR10159:SF519">
    <property type="entry name" value="DUAL SPECIFICITY PROTEIN PHOSPHATASE MPK3"/>
    <property type="match status" value="1"/>
</dbReference>
<dbReference type="CDD" id="cd14566">
    <property type="entry name" value="DSP_MKP_classII"/>
    <property type="match status" value="1"/>
</dbReference>
<evidence type="ECO:0000256" key="3">
    <source>
        <dbReference type="ARBA" id="ARBA00013064"/>
    </source>
</evidence>
<protein>
    <recommendedName>
        <fullName evidence="3">protein-tyrosine-phosphatase</fullName>
        <ecNumber evidence="3">3.1.3.48</ecNumber>
    </recommendedName>
</protein>
<keyword evidence="12" id="KW-1185">Reference proteome</keyword>
<dbReference type="PRINTS" id="PR01764">
    <property type="entry name" value="MAPKPHPHTASE"/>
</dbReference>
<accession>A0AAW1LDB1</accession>
<dbReference type="GO" id="GO:0043409">
    <property type="term" value="P:negative regulation of MAPK cascade"/>
    <property type="evidence" value="ECO:0007669"/>
    <property type="project" value="TreeGrafter"/>
</dbReference>
<feature type="domain" description="Tyrosine-protein phosphatase" evidence="9">
    <location>
        <begin position="158"/>
        <end position="301"/>
    </location>
</feature>
<dbReference type="InterPro" id="IPR000387">
    <property type="entry name" value="Tyr_Pase_dom"/>
</dbReference>
<evidence type="ECO:0000256" key="6">
    <source>
        <dbReference type="ARBA" id="ARBA00022912"/>
    </source>
</evidence>
<dbReference type="Gene3D" id="3.40.250.10">
    <property type="entry name" value="Rhodanese-like domain"/>
    <property type="match status" value="1"/>
</dbReference>
<dbReference type="InterPro" id="IPR036873">
    <property type="entry name" value="Rhodanese-like_dom_sf"/>
</dbReference>
<proteinExistence type="inferred from homology"/>
<feature type="region of interest" description="Disordered" evidence="8">
    <location>
        <begin position="119"/>
        <end position="151"/>
    </location>
</feature>
<evidence type="ECO:0000256" key="7">
    <source>
        <dbReference type="ARBA" id="ARBA00051722"/>
    </source>
</evidence>
<comment type="similarity">
    <text evidence="2">Belongs to the protein-tyrosine phosphatase family. Non-receptor class dual specificity subfamily.</text>
</comment>
<dbReference type="InterPro" id="IPR000340">
    <property type="entry name" value="Dual-sp_phosphatase_cat-dom"/>
</dbReference>
<evidence type="ECO:0000313" key="11">
    <source>
        <dbReference type="EMBL" id="KAK9732309.1"/>
    </source>
</evidence>
<dbReference type="PROSITE" id="PS50054">
    <property type="entry name" value="TYR_PHOSPHATASE_DUAL"/>
    <property type="match status" value="1"/>
</dbReference>
<dbReference type="InterPro" id="IPR029021">
    <property type="entry name" value="Prot-tyrosine_phosphatase-like"/>
</dbReference>